<evidence type="ECO:0000256" key="3">
    <source>
        <dbReference type="ARBA" id="ARBA00022491"/>
    </source>
</evidence>
<evidence type="ECO:0000256" key="6">
    <source>
        <dbReference type="ARBA" id="ARBA00029628"/>
    </source>
</evidence>
<keyword evidence="3" id="KW-0678">Repressor</keyword>
<dbReference type="InterPro" id="IPR011067">
    <property type="entry name" value="Plasmid_toxin/cell-grow_inhib"/>
</dbReference>
<evidence type="ECO:0000256" key="7">
    <source>
        <dbReference type="ARBA" id="ARBA00033135"/>
    </source>
</evidence>
<dbReference type="Proteomes" id="UP000614714">
    <property type="component" value="Unassembled WGS sequence"/>
</dbReference>
<name>A0ABS0YFL7_9BACT</name>
<keyword evidence="9" id="KW-1185">Reference proteome</keyword>
<proteinExistence type="inferred from homology"/>
<evidence type="ECO:0000256" key="4">
    <source>
        <dbReference type="ARBA" id="ARBA00023015"/>
    </source>
</evidence>
<dbReference type="EMBL" id="JAEMHL010000005">
    <property type="protein sequence ID" value="MBJ6750929.1"/>
    <property type="molecule type" value="Genomic_DNA"/>
</dbReference>
<organism evidence="8 9">
    <name type="scientific">Geomonas anaerohicana</name>
    <dbReference type="NCBI Taxonomy" id="2798583"/>
    <lineage>
        <taxon>Bacteria</taxon>
        <taxon>Pseudomonadati</taxon>
        <taxon>Thermodesulfobacteriota</taxon>
        <taxon>Desulfuromonadia</taxon>
        <taxon>Geobacterales</taxon>
        <taxon>Geobacteraceae</taxon>
        <taxon>Geomonas</taxon>
    </lineage>
</organism>
<sequence>MTAQFDVYENPEEHSRTSVPYLLDVQPDLLNKLATRVVVPLVPATVLPRPIPLLNPKFEIQGTTVFMSTAELSGIHMGLLGAKVGTLKNSRTEIIAALDFLLTCF</sequence>
<evidence type="ECO:0000313" key="8">
    <source>
        <dbReference type="EMBL" id="MBJ6750929.1"/>
    </source>
</evidence>
<dbReference type="Gene3D" id="2.30.30.110">
    <property type="match status" value="1"/>
</dbReference>
<gene>
    <name evidence="8" type="ORF">JFN91_11950</name>
</gene>
<reference evidence="8 9" key="1">
    <citation type="submission" date="2020-12" db="EMBL/GenBank/DDBJ databases">
        <title>Geomonas sp. Red421, isolated from paddy soil.</title>
        <authorList>
            <person name="Xu Z."/>
            <person name="Zhang Z."/>
            <person name="Masuda Y."/>
            <person name="Itoh H."/>
            <person name="Senoo K."/>
        </authorList>
    </citation>
    <scope>NUCLEOTIDE SEQUENCE [LARGE SCALE GENOMIC DNA]</scope>
    <source>
        <strain evidence="8 9">Red421</strain>
    </source>
</reference>
<protein>
    <recommendedName>
        <fullName evidence="2">Toxin CcdB</fullName>
    </recommendedName>
    <alternativeName>
        <fullName evidence="7">Cytotoxic protein CcdB</fullName>
    </alternativeName>
    <alternativeName>
        <fullName evidence="6">Protein LetD</fullName>
    </alternativeName>
</protein>
<dbReference type="InterPro" id="IPR002712">
    <property type="entry name" value="CcdB"/>
</dbReference>
<comment type="similarity">
    <text evidence="1">Belongs to the CcdB toxin family.</text>
</comment>
<evidence type="ECO:0000256" key="5">
    <source>
        <dbReference type="ARBA" id="ARBA00023163"/>
    </source>
</evidence>
<keyword evidence="5" id="KW-0804">Transcription</keyword>
<comment type="caution">
    <text evidence="8">The sequence shown here is derived from an EMBL/GenBank/DDBJ whole genome shotgun (WGS) entry which is preliminary data.</text>
</comment>
<dbReference type="Pfam" id="PF01845">
    <property type="entry name" value="CcdB"/>
    <property type="match status" value="1"/>
</dbReference>
<evidence type="ECO:0000256" key="2">
    <source>
        <dbReference type="ARBA" id="ARBA00015075"/>
    </source>
</evidence>
<accession>A0ABS0YFL7</accession>
<keyword evidence="4" id="KW-0805">Transcription regulation</keyword>
<evidence type="ECO:0000256" key="1">
    <source>
        <dbReference type="ARBA" id="ARBA00005230"/>
    </source>
</evidence>
<dbReference type="SUPFAM" id="SSF50118">
    <property type="entry name" value="Cell growth inhibitor/plasmid maintenance toxic component"/>
    <property type="match status" value="1"/>
</dbReference>
<evidence type="ECO:0000313" key="9">
    <source>
        <dbReference type="Proteomes" id="UP000614714"/>
    </source>
</evidence>